<dbReference type="PRINTS" id="PR00111">
    <property type="entry name" value="ABHYDROLASE"/>
</dbReference>
<dbReference type="InterPro" id="IPR029058">
    <property type="entry name" value="AB_hydrolase_fold"/>
</dbReference>
<dbReference type="Gene3D" id="3.40.50.1820">
    <property type="entry name" value="alpha/beta hydrolase"/>
    <property type="match status" value="1"/>
</dbReference>
<gene>
    <name evidence="2" type="ORF">HPP92_019091</name>
</gene>
<feature type="domain" description="Serine aminopeptidase S33" evidence="1">
    <location>
        <begin position="92"/>
        <end position="333"/>
    </location>
</feature>
<evidence type="ECO:0000259" key="1">
    <source>
        <dbReference type="Pfam" id="PF12146"/>
    </source>
</evidence>
<dbReference type="Proteomes" id="UP000636800">
    <property type="component" value="Unassembled WGS sequence"/>
</dbReference>
<dbReference type="AlphaFoldDB" id="A0A835Q6X8"/>
<organism evidence="2 3">
    <name type="scientific">Vanilla planifolia</name>
    <name type="common">Vanilla</name>
    <dbReference type="NCBI Taxonomy" id="51239"/>
    <lineage>
        <taxon>Eukaryota</taxon>
        <taxon>Viridiplantae</taxon>
        <taxon>Streptophyta</taxon>
        <taxon>Embryophyta</taxon>
        <taxon>Tracheophyta</taxon>
        <taxon>Spermatophyta</taxon>
        <taxon>Magnoliopsida</taxon>
        <taxon>Liliopsida</taxon>
        <taxon>Asparagales</taxon>
        <taxon>Orchidaceae</taxon>
        <taxon>Vanilloideae</taxon>
        <taxon>Vanilleae</taxon>
        <taxon>Vanilla</taxon>
    </lineage>
</organism>
<dbReference type="OrthoDB" id="248387at2759"/>
<evidence type="ECO:0000313" key="3">
    <source>
        <dbReference type="Proteomes" id="UP000636800"/>
    </source>
</evidence>
<reference evidence="2 3" key="1">
    <citation type="journal article" date="2020" name="Nat. Food">
        <title>A phased Vanilla planifolia genome enables genetic improvement of flavour and production.</title>
        <authorList>
            <person name="Hasing T."/>
            <person name="Tang H."/>
            <person name="Brym M."/>
            <person name="Khazi F."/>
            <person name="Huang T."/>
            <person name="Chambers A.H."/>
        </authorList>
    </citation>
    <scope>NUCLEOTIDE SEQUENCE [LARGE SCALE GENOMIC DNA]</scope>
    <source>
        <tissue evidence="2">Leaf</tissue>
    </source>
</reference>
<proteinExistence type="predicted"/>
<dbReference type="EMBL" id="JADCNL010000009">
    <property type="protein sequence ID" value="KAG0467511.1"/>
    <property type="molecule type" value="Genomic_DNA"/>
</dbReference>
<sequence>MMDLNTFKILGLIDLITCKTYSMFNIIVINLEDEVAMPKSWKSSKNHDEMLKTLRTILWAVVTGNVKFEEEFILNYRGVKLYTCRWTPANRNPKALVFLCHGYAMECSISMRVTAIRLTEAGFTVYGMDYEGHGKSSGLQGYIPNFDDLVNDCSEYYTSVCERKENKDKVRFLLGESMGGAVALLLHRKKPVFWNGAVLVAPMCKIAEEMKPHPLVINMLTKLCRVIPTWKIVPCKEVIDSAFKSPEWREEIRNNPHCYKGKPRLKTGYELLMVSMDIEKNLNQVSLPFIIIHGGEDIVTDPSASQALYETSKSEDKTFKLYPGMWHALTSGEPQENIDLVFSDIISWLDDRAITMSSRLEMQKKAEHDTQVLFEESFKKA</sequence>
<dbReference type="Pfam" id="PF12146">
    <property type="entry name" value="Hydrolase_4"/>
    <property type="match status" value="1"/>
</dbReference>
<dbReference type="InterPro" id="IPR000073">
    <property type="entry name" value="AB_hydrolase_1"/>
</dbReference>
<dbReference type="SUPFAM" id="SSF53474">
    <property type="entry name" value="alpha/beta-Hydrolases"/>
    <property type="match status" value="1"/>
</dbReference>
<dbReference type="PANTHER" id="PTHR11614">
    <property type="entry name" value="PHOSPHOLIPASE-RELATED"/>
    <property type="match status" value="1"/>
</dbReference>
<comment type="caution">
    <text evidence="2">The sequence shown here is derived from an EMBL/GenBank/DDBJ whole genome shotgun (WGS) entry which is preliminary data.</text>
</comment>
<dbReference type="InterPro" id="IPR051044">
    <property type="entry name" value="MAG_DAG_Lipase"/>
</dbReference>
<name>A0A835Q6X8_VANPL</name>
<dbReference type="FunFam" id="3.40.50.1820:FF:000036">
    <property type="entry name" value="Alpha/beta-Hydrolases superfamily protein"/>
    <property type="match status" value="1"/>
</dbReference>
<evidence type="ECO:0000313" key="2">
    <source>
        <dbReference type="EMBL" id="KAG0467511.1"/>
    </source>
</evidence>
<keyword evidence="3" id="KW-1185">Reference proteome</keyword>
<dbReference type="InterPro" id="IPR022742">
    <property type="entry name" value="Hydrolase_4"/>
</dbReference>
<accession>A0A835Q6X8</accession>
<protein>
    <recommendedName>
        <fullName evidence="1">Serine aminopeptidase S33 domain-containing protein</fullName>
    </recommendedName>
</protein>